<sequence>MESEMATFPQPYLLFGMSPGVFNTLTSIPAITGHATSILVGLISADCCSERGEKAVGQLVIKGTLRGEMKGLSFISPTTRSEEKRGNGADESIPQIN</sequence>
<protein>
    <submittedName>
        <fullName evidence="2">Uncharacterized protein</fullName>
    </submittedName>
</protein>
<comment type="caution">
    <text evidence="2">The sequence shown here is derived from an EMBL/GenBank/DDBJ whole genome shotgun (WGS) entry which is preliminary data.</text>
</comment>
<evidence type="ECO:0000313" key="2">
    <source>
        <dbReference type="EMBL" id="GBO21658.1"/>
    </source>
</evidence>
<evidence type="ECO:0000256" key="1">
    <source>
        <dbReference type="SAM" id="MobiDB-lite"/>
    </source>
</evidence>
<organism evidence="2 3">
    <name type="scientific">Araneus ventricosus</name>
    <name type="common">Orbweaver spider</name>
    <name type="synonym">Epeira ventricosa</name>
    <dbReference type="NCBI Taxonomy" id="182803"/>
    <lineage>
        <taxon>Eukaryota</taxon>
        <taxon>Metazoa</taxon>
        <taxon>Ecdysozoa</taxon>
        <taxon>Arthropoda</taxon>
        <taxon>Chelicerata</taxon>
        <taxon>Arachnida</taxon>
        <taxon>Araneae</taxon>
        <taxon>Araneomorphae</taxon>
        <taxon>Entelegynae</taxon>
        <taxon>Araneoidea</taxon>
        <taxon>Araneidae</taxon>
        <taxon>Araneus</taxon>
    </lineage>
</organism>
<dbReference type="Proteomes" id="UP000499080">
    <property type="component" value="Unassembled WGS sequence"/>
</dbReference>
<gene>
    <name evidence="2" type="ORF">AVEN_132811_1</name>
</gene>
<dbReference type="AlphaFoldDB" id="A0A4Y2VAQ6"/>
<name>A0A4Y2VAQ6_ARAVE</name>
<accession>A0A4Y2VAQ6</accession>
<evidence type="ECO:0000313" key="3">
    <source>
        <dbReference type="Proteomes" id="UP000499080"/>
    </source>
</evidence>
<reference evidence="2 3" key="1">
    <citation type="journal article" date="2019" name="Sci. Rep.">
        <title>Orb-weaving spider Araneus ventricosus genome elucidates the spidroin gene catalogue.</title>
        <authorList>
            <person name="Kono N."/>
            <person name="Nakamura H."/>
            <person name="Ohtoshi R."/>
            <person name="Moran D.A.P."/>
            <person name="Shinohara A."/>
            <person name="Yoshida Y."/>
            <person name="Fujiwara M."/>
            <person name="Mori M."/>
            <person name="Tomita M."/>
            <person name="Arakawa K."/>
        </authorList>
    </citation>
    <scope>NUCLEOTIDE SEQUENCE [LARGE SCALE GENOMIC DNA]</scope>
</reference>
<proteinExistence type="predicted"/>
<dbReference type="EMBL" id="BGPR01044811">
    <property type="protein sequence ID" value="GBO21658.1"/>
    <property type="molecule type" value="Genomic_DNA"/>
</dbReference>
<feature type="region of interest" description="Disordered" evidence="1">
    <location>
        <begin position="72"/>
        <end position="97"/>
    </location>
</feature>
<keyword evidence="3" id="KW-1185">Reference proteome</keyword>